<dbReference type="OrthoDB" id="18797at2759"/>
<dbReference type="Proteomes" id="UP000655225">
    <property type="component" value="Unassembled WGS sequence"/>
</dbReference>
<comment type="caution">
    <text evidence="1">The sequence shown here is derived from an EMBL/GenBank/DDBJ whole genome shotgun (WGS) entry which is preliminary data.</text>
</comment>
<gene>
    <name evidence="1" type="ORF">HHK36_017087</name>
</gene>
<reference evidence="1 2" key="1">
    <citation type="submission" date="2020-04" db="EMBL/GenBank/DDBJ databases">
        <title>Plant Genome Project.</title>
        <authorList>
            <person name="Zhang R.-G."/>
        </authorList>
    </citation>
    <scope>NUCLEOTIDE SEQUENCE [LARGE SCALE GENOMIC DNA]</scope>
    <source>
        <strain evidence="1">YNK0</strain>
        <tissue evidence="1">Leaf</tissue>
    </source>
</reference>
<keyword evidence="2" id="KW-1185">Reference proteome</keyword>
<evidence type="ECO:0000313" key="1">
    <source>
        <dbReference type="EMBL" id="KAF8398161.1"/>
    </source>
</evidence>
<name>A0A835DCH7_TETSI</name>
<evidence type="ECO:0000313" key="2">
    <source>
        <dbReference type="Proteomes" id="UP000655225"/>
    </source>
</evidence>
<organism evidence="1 2">
    <name type="scientific">Tetracentron sinense</name>
    <name type="common">Spur-leaf</name>
    <dbReference type="NCBI Taxonomy" id="13715"/>
    <lineage>
        <taxon>Eukaryota</taxon>
        <taxon>Viridiplantae</taxon>
        <taxon>Streptophyta</taxon>
        <taxon>Embryophyta</taxon>
        <taxon>Tracheophyta</taxon>
        <taxon>Spermatophyta</taxon>
        <taxon>Magnoliopsida</taxon>
        <taxon>Trochodendrales</taxon>
        <taxon>Trochodendraceae</taxon>
        <taxon>Tetracentron</taxon>
    </lineage>
</organism>
<protein>
    <submittedName>
        <fullName evidence="1">Uncharacterized protein</fullName>
    </submittedName>
</protein>
<sequence length="182" mass="21026">MHSSLRVRDKDLHQSLRFLKDVGVSDVTVTRILEEFPEGIMMKRHDLGCMIEFLKGIGRSQKRGLSMEAAELSRCLEMLRALKCRIAIKEKILRGLLELVLNVIEYLRSKRRLGSVVGLKGLIKPSRLRCHGTLSVYQSNISKHNLDLKQVQYNDIDKRKPLMQTSEMANKDLDRYYNALDK</sequence>
<proteinExistence type="predicted"/>
<dbReference type="EMBL" id="JABCRI010000011">
    <property type="protein sequence ID" value="KAF8398161.1"/>
    <property type="molecule type" value="Genomic_DNA"/>
</dbReference>
<accession>A0A835DCH7</accession>
<dbReference type="AlphaFoldDB" id="A0A835DCH7"/>